<dbReference type="Gene3D" id="2.60.40.1120">
    <property type="entry name" value="Carboxypeptidase-like, regulatory domain"/>
    <property type="match status" value="1"/>
</dbReference>
<keyword evidence="1" id="KW-0732">Signal</keyword>
<comment type="caution">
    <text evidence="3">The sequence shown here is derived from an EMBL/GenBank/DDBJ whole genome shotgun (WGS) entry which is preliminary data.</text>
</comment>
<dbReference type="Proteomes" id="UP000031408">
    <property type="component" value="Unassembled WGS sequence"/>
</dbReference>
<reference evidence="3 4" key="1">
    <citation type="submission" date="2014-11" db="EMBL/GenBank/DDBJ databases">
        <title>Genome sequence of Flavihumibacter solisilvae 3-3.</title>
        <authorList>
            <person name="Zhou G."/>
            <person name="Li M."/>
            <person name="Wang G."/>
        </authorList>
    </citation>
    <scope>NUCLEOTIDE SEQUENCE [LARGE SCALE GENOMIC DNA]</scope>
    <source>
        <strain evidence="3 4">3-3</strain>
    </source>
</reference>
<feature type="domain" description="DUF4382" evidence="2">
    <location>
        <begin position="32"/>
        <end position="172"/>
    </location>
</feature>
<evidence type="ECO:0000313" key="4">
    <source>
        <dbReference type="Proteomes" id="UP000031408"/>
    </source>
</evidence>
<dbReference type="AlphaFoldDB" id="A0A0C1L013"/>
<accession>A0A0C1L013</accession>
<gene>
    <name evidence="3" type="ORF">OI18_18070</name>
</gene>
<evidence type="ECO:0000313" key="3">
    <source>
        <dbReference type="EMBL" id="KIC93322.1"/>
    </source>
</evidence>
<name>A0A0C1L013_9BACT</name>
<dbReference type="RefSeq" id="WP_039142650.1">
    <property type="nucleotide sequence ID" value="NZ_JSVC01000021.1"/>
</dbReference>
<feature type="chain" id="PRO_5002135097" description="DUF4382 domain-containing protein" evidence="1">
    <location>
        <begin position="21"/>
        <end position="265"/>
    </location>
</feature>
<dbReference type="SUPFAM" id="SSF49452">
    <property type="entry name" value="Starch-binding domain-like"/>
    <property type="match status" value="1"/>
</dbReference>
<evidence type="ECO:0000259" key="2">
    <source>
        <dbReference type="Pfam" id="PF14321"/>
    </source>
</evidence>
<dbReference type="STRING" id="1349421.OI18_18070"/>
<sequence>MKTNHFLLGLLSSCCLFFFAACSENNSGPDEARLQIRLTDAPNPDVKEVWVDIRDIQINYGDSSKWSSLPHIYPGTYDLLKLTDGKDTLLADATIPSGKLSQLRLILGDNNYLIMADGSKQMLTTPSAQQSGLKVQVHSDLTGGVLYRLILDFDAAKSIVEAGNSGKFLLKPVIRVLSFVPSGGIVEGFVAPDSVNTTIYALLGTDTIASTYTDSGRYMFRDIPQGNYSFHYYPSLDTFKTATLDVPVTLGQTTKVDTLHLELKP</sequence>
<dbReference type="EMBL" id="JSVC01000021">
    <property type="protein sequence ID" value="KIC93322.1"/>
    <property type="molecule type" value="Genomic_DNA"/>
</dbReference>
<dbReference type="InterPro" id="IPR025491">
    <property type="entry name" value="DUF4382"/>
</dbReference>
<dbReference type="OrthoDB" id="2111471at2"/>
<dbReference type="GO" id="GO:0030246">
    <property type="term" value="F:carbohydrate binding"/>
    <property type="evidence" value="ECO:0007669"/>
    <property type="project" value="InterPro"/>
</dbReference>
<feature type="signal peptide" evidence="1">
    <location>
        <begin position="1"/>
        <end position="20"/>
    </location>
</feature>
<dbReference type="Pfam" id="PF14321">
    <property type="entry name" value="DUF4382"/>
    <property type="match status" value="1"/>
</dbReference>
<evidence type="ECO:0000256" key="1">
    <source>
        <dbReference type="SAM" id="SignalP"/>
    </source>
</evidence>
<keyword evidence="4" id="KW-1185">Reference proteome</keyword>
<proteinExistence type="predicted"/>
<dbReference type="InterPro" id="IPR013784">
    <property type="entry name" value="Carb-bd-like_fold"/>
</dbReference>
<protein>
    <recommendedName>
        <fullName evidence="2">DUF4382 domain-containing protein</fullName>
    </recommendedName>
</protein>
<organism evidence="3 4">
    <name type="scientific">Flavihumibacter solisilvae</name>
    <dbReference type="NCBI Taxonomy" id="1349421"/>
    <lineage>
        <taxon>Bacteria</taxon>
        <taxon>Pseudomonadati</taxon>
        <taxon>Bacteroidota</taxon>
        <taxon>Chitinophagia</taxon>
        <taxon>Chitinophagales</taxon>
        <taxon>Chitinophagaceae</taxon>
        <taxon>Flavihumibacter</taxon>
    </lineage>
</organism>
<dbReference type="PROSITE" id="PS51257">
    <property type="entry name" value="PROKAR_LIPOPROTEIN"/>
    <property type="match status" value="1"/>
</dbReference>